<dbReference type="AlphaFoldDB" id="A0A8J2PSK4"/>
<comment type="caution">
    <text evidence="2">The sequence shown here is derived from an EMBL/GenBank/DDBJ whole genome shotgun (WGS) entry which is preliminary data.</text>
</comment>
<evidence type="ECO:0000313" key="3">
    <source>
        <dbReference type="Proteomes" id="UP000708208"/>
    </source>
</evidence>
<dbReference type="Proteomes" id="UP000708208">
    <property type="component" value="Unassembled WGS sequence"/>
</dbReference>
<keyword evidence="3" id="KW-1185">Reference proteome</keyword>
<sequence length="89" mass="10423">MSWNPESTISKKLDFSPLESSPEIRFQPERQRQRSTPKTIVKSLRKAKYLPNDISVAVDDFLNDILDNKKISDKAWDKQFVFHDDKLSL</sequence>
<evidence type="ECO:0000256" key="1">
    <source>
        <dbReference type="SAM" id="MobiDB-lite"/>
    </source>
</evidence>
<accession>A0A8J2PSK4</accession>
<proteinExistence type="predicted"/>
<protein>
    <submittedName>
        <fullName evidence="2">Uncharacterized protein</fullName>
    </submittedName>
</protein>
<reference evidence="2" key="1">
    <citation type="submission" date="2021-06" db="EMBL/GenBank/DDBJ databases">
        <authorList>
            <person name="Hodson N. C."/>
            <person name="Mongue J. A."/>
            <person name="Jaron S. K."/>
        </authorList>
    </citation>
    <scope>NUCLEOTIDE SEQUENCE</scope>
</reference>
<dbReference type="EMBL" id="CAJVCH010538720">
    <property type="protein sequence ID" value="CAG7826121.1"/>
    <property type="molecule type" value="Genomic_DNA"/>
</dbReference>
<organism evidence="2 3">
    <name type="scientific">Allacma fusca</name>
    <dbReference type="NCBI Taxonomy" id="39272"/>
    <lineage>
        <taxon>Eukaryota</taxon>
        <taxon>Metazoa</taxon>
        <taxon>Ecdysozoa</taxon>
        <taxon>Arthropoda</taxon>
        <taxon>Hexapoda</taxon>
        <taxon>Collembola</taxon>
        <taxon>Symphypleona</taxon>
        <taxon>Sminthuridae</taxon>
        <taxon>Allacma</taxon>
    </lineage>
</organism>
<gene>
    <name evidence="2" type="ORF">AFUS01_LOCUS36189</name>
</gene>
<feature type="region of interest" description="Disordered" evidence="1">
    <location>
        <begin position="18"/>
        <end position="38"/>
    </location>
</feature>
<evidence type="ECO:0000313" key="2">
    <source>
        <dbReference type="EMBL" id="CAG7826121.1"/>
    </source>
</evidence>
<name>A0A8J2PSK4_9HEXA</name>